<dbReference type="Pfam" id="PF13508">
    <property type="entry name" value="Acetyltransf_7"/>
    <property type="match status" value="1"/>
</dbReference>
<dbReference type="RefSeq" id="WP_188593195.1">
    <property type="nucleotide sequence ID" value="NZ_BMFU01000004.1"/>
</dbReference>
<organism evidence="2 3">
    <name type="scientific">Paenibacillus silvae</name>
    <dbReference type="NCBI Taxonomy" id="1325358"/>
    <lineage>
        <taxon>Bacteria</taxon>
        <taxon>Bacillati</taxon>
        <taxon>Bacillota</taxon>
        <taxon>Bacilli</taxon>
        <taxon>Bacillales</taxon>
        <taxon>Paenibacillaceae</taxon>
        <taxon>Paenibacillus</taxon>
    </lineage>
</organism>
<dbReference type="PANTHER" id="PTHR43233">
    <property type="entry name" value="FAMILY N-ACETYLTRANSFERASE, PUTATIVE (AFU_ORTHOLOGUE AFUA_6G03350)-RELATED"/>
    <property type="match status" value="1"/>
</dbReference>
<dbReference type="InterPro" id="IPR016181">
    <property type="entry name" value="Acyl_CoA_acyltransferase"/>
</dbReference>
<dbReference type="Gene3D" id="3.40.630.30">
    <property type="match status" value="1"/>
</dbReference>
<proteinExistence type="predicted"/>
<dbReference type="PROSITE" id="PS51186">
    <property type="entry name" value="GNAT"/>
    <property type="match status" value="1"/>
</dbReference>
<protein>
    <submittedName>
        <fullName evidence="2">N-acetyltransferase</fullName>
    </submittedName>
</protein>
<dbReference type="InterPro" id="IPR053144">
    <property type="entry name" value="Acetyltransferase_Butenolide"/>
</dbReference>
<dbReference type="Proteomes" id="UP000652153">
    <property type="component" value="Unassembled WGS sequence"/>
</dbReference>
<reference evidence="3" key="1">
    <citation type="journal article" date="2019" name="Int. J. Syst. Evol. Microbiol.">
        <title>The Global Catalogue of Microorganisms (GCM) 10K type strain sequencing project: providing services to taxonomists for standard genome sequencing and annotation.</title>
        <authorList>
            <consortium name="The Broad Institute Genomics Platform"/>
            <consortium name="The Broad Institute Genome Sequencing Center for Infectious Disease"/>
            <person name="Wu L."/>
            <person name="Ma J."/>
        </authorList>
    </citation>
    <scope>NUCLEOTIDE SEQUENCE [LARGE SCALE GENOMIC DNA]</scope>
    <source>
        <strain evidence="3">CGMCC 1.12770</strain>
    </source>
</reference>
<sequence>MDIYFGQFLISDNKELLNIETVKSFLARSYWANKRPEEIIEKSISNSYCIGIYREQSQVGFARIITDDATTYWLCDVFIDEDYRGHGLGKKLLETITNSDRFKNMMGILGTKDAHGLYEQYYFEKDNERFMRRMPDFIRNM</sequence>
<accession>A0ABQ1ZH75</accession>
<keyword evidence="3" id="KW-1185">Reference proteome</keyword>
<evidence type="ECO:0000259" key="1">
    <source>
        <dbReference type="PROSITE" id="PS51186"/>
    </source>
</evidence>
<dbReference type="SUPFAM" id="SSF55729">
    <property type="entry name" value="Acyl-CoA N-acyltransferases (Nat)"/>
    <property type="match status" value="1"/>
</dbReference>
<gene>
    <name evidence="2" type="ORF">GCM10008014_34730</name>
</gene>
<dbReference type="CDD" id="cd04301">
    <property type="entry name" value="NAT_SF"/>
    <property type="match status" value="1"/>
</dbReference>
<evidence type="ECO:0000313" key="2">
    <source>
        <dbReference type="EMBL" id="GGH60314.1"/>
    </source>
</evidence>
<dbReference type="PANTHER" id="PTHR43233:SF1">
    <property type="entry name" value="FAMILY N-ACETYLTRANSFERASE, PUTATIVE (AFU_ORTHOLOGUE AFUA_6G03350)-RELATED"/>
    <property type="match status" value="1"/>
</dbReference>
<name>A0ABQ1ZH75_9BACL</name>
<dbReference type="InterPro" id="IPR000182">
    <property type="entry name" value="GNAT_dom"/>
</dbReference>
<evidence type="ECO:0000313" key="3">
    <source>
        <dbReference type="Proteomes" id="UP000652153"/>
    </source>
</evidence>
<feature type="domain" description="N-acetyltransferase" evidence="1">
    <location>
        <begin position="8"/>
        <end position="141"/>
    </location>
</feature>
<dbReference type="EMBL" id="BMFU01000004">
    <property type="protein sequence ID" value="GGH60314.1"/>
    <property type="molecule type" value="Genomic_DNA"/>
</dbReference>
<comment type="caution">
    <text evidence="2">The sequence shown here is derived from an EMBL/GenBank/DDBJ whole genome shotgun (WGS) entry which is preliminary data.</text>
</comment>